<organism evidence="1 2">
    <name type="scientific">Phytohabitans rumicis</name>
    <dbReference type="NCBI Taxonomy" id="1076125"/>
    <lineage>
        <taxon>Bacteria</taxon>
        <taxon>Bacillati</taxon>
        <taxon>Actinomycetota</taxon>
        <taxon>Actinomycetes</taxon>
        <taxon>Micromonosporales</taxon>
        <taxon>Micromonosporaceae</taxon>
    </lineage>
</organism>
<protein>
    <submittedName>
        <fullName evidence="1">Uncharacterized protein</fullName>
    </submittedName>
</protein>
<dbReference type="EMBL" id="BLPG01000001">
    <property type="protein sequence ID" value="GFJ89385.1"/>
    <property type="molecule type" value="Genomic_DNA"/>
</dbReference>
<sequence>MTGNRSRYCSIRPRHMALSRLTRDSHVQDAPLSRLGVIPTRSYPTTGTDVLARGEPGTAIVSRRILPRTHPQE</sequence>
<reference evidence="1 2" key="2">
    <citation type="submission" date="2020-03" db="EMBL/GenBank/DDBJ databases">
        <authorList>
            <person name="Ichikawa N."/>
            <person name="Kimura A."/>
            <person name="Kitahashi Y."/>
            <person name="Uohara A."/>
        </authorList>
    </citation>
    <scope>NUCLEOTIDE SEQUENCE [LARGE SCALE GENOMIC DNA]</scope>
    <source>
        <strain evidence="1 2">NBRC 108638</strain>
    </source>
</reference>
<dbReference type="AlphaFoldDB" id="A0A6V8L9K3"/>
<name>A0A6V8L9K3_9ACTN</name>
<evidence type="ECO:0000313" key="1">
    <source>
        <dbReference type="EMBL" id="GFJ89385.1"/>
    </source>
</evidence>
<proteinExistence type="predicted"/>
<keyword evidence="2" id="KW-1185">Reference proteome</keyword>
<comment type="caution">
    <text evidence="1">The sequence shown here is derived from an EMBL/GenBank/DDBJ whole genome shotgun (WGS) entry which is preliminary data.</text>
</comment>
<reference evidence="1 2" key="1">
    <citation type="submission" date="2020-03" db="EMBL/GenBank/DDBJ databases">
        <title>Whole genome shotgun sequence of Phytohabitans rumicis NBRC 108638.</title>
        <authorList>
            <person name="Komaki H."/>
            <person name="Tamura T."/>
        </authorList>
    </citation>
    <scope>NUCLEOTIDE SEQUENCE [LARGE SCALE GENOMIC DNA]</scope>
    <source>
        <strain evidence="1 2">NBRC 108638</strain>
    </source>
</reference>
<gene>
    <name evidence="1" type="ORF">Prum_030270</name>
</gene>
<accession>A0A6V8L9K3</accession>
<dbReference type="Proteomes" id="UP000482960">
    <property type="component" value="Unassembled WGS sequence"/>
</dbReference>
<evidence type="ECO:0000313" key="2">
    <source>
        <dbReference type="Proteomes" id="UP000482960"/>
    </source>
</evidence>